<evidence type="ECO:0000256" key="3">
    <source>
        <dbReference type="ARBA" id="ARBA00022827"/>
    </source>
</evidence>
<dbReference type="PRINTS" id="PR00420">
    <property type="entry name" value="RNGMNOXGNASE"/>
</dbReference>
<gene>
    <name evidence="7" type="ORF">MVEN_01210900</name>
</gene>
<evidence type="ECO:0000256" key="2">
    <source>
        <dbReference type="ARBA" id="ARBA00022630"/>
    </source>
</evidence>
<feature type="domain" description="FAD-binding" evidence="6">
    <location>
        <begin position="11"/>
        <end position="361"/>
    </location>
</feature>
<keyword evidence="2" id="KW-0285">Flavoprotein</keyword>
<dbReference type="AlphaFoldDB" id="A0A8H6Y6C4"/>
<evidence type="ECO:0000313" key="8">
    <source>
        <dbReference type="Proteomes" id="UP000620124"/>
    </source>
</evidence>
<evidence type="ECO:0000313" key="7">
    <source>
        <dbReference type="EMBL" id="KAF7352460.1"/>
    </source>
</evidence>
<proteinExistence type="inferred from homology"/>
<comment type="caution">
    <text evidence="7">The sequence shown here is derived from an EMBL/GenBank/DDBJ whole genome shotgun (WGS) entry which is preliminary data.</text>
</comment>
<keyword evidence="5" id="KW-0503">Monooxygenase</keyword>
<name>A0A8H6Y6C4_9AGAR</name>
<dbReference type="PANTHER" id="PTHR13789:SF309">
    <property type="entry name" value="PUTATIVE (AFU_ORTHOLOGUE AFUA_6G14510)-RELATED"/>
    <property type="match status" value="1"/>
</dbReference>
<dbReference type="Gene3D" id="3.50.50.60">
    <property type="entry name" value="FAD/NAD(P)-binding domain"/>
    <property type="match status" value="1"/>
</dbReference>
<dbReference type="Proteomes" id="UP000620124">
    <property type="component" value="Unassembled WGS sequence"/>
</dbReference>
<dbReference type="GO" id="GO:0071949">
    <property type="term" value="F:FAD binding"/>
    <property type="evidence" value="ECO:0007669"/>
    <property type="project" value="InterPro"/>
</dbReference>
<evidence type="ECO:0000259" key="6">
    <source>
        <dbReference type="Pfam" id="PF01494"/>
    </source>
</evidence>
<dbReference type="InterPro" id="IPR036188">
    <property type="entry name" value="FAD/NAD-bd_sf"/>
</dbReference>
<dbReference type="PANTHER" id="PTHR13789">
    <property type="entry name" value="MONOOXYGENASE"/>
    <property type="match status" value="1"/>
</dbReference>
<organism evidence="7 8">
    <name type="scientific">Mycena venus</name>
    <dbReference type="NCBI Taxonomy" id="2733690"/>
    <lineage>
        <taxon>Eukaryota</taxon>
        <taxon>Fungi</taxon>
        <taxon>Dikarya</taxon>
        <taxon>Basidiomycota</taxon>
        <taxon>Agaricomycotina</taxon>
        <taxon>Agaricomycetes</taxon>
        <taxon>Agaricomycetidae</taxon>
        <taxon>Agaricales</taxon>
        <taxon>Marasmiineae</taxon>
        <taxon>Mycenaceae</taxon>
        <taxon>Mycena</taxon>
    </lineage>
</organism>
<dbReference type="OrthoDB" id="5428495at2759"/>
<dbReference type="Pfam" id="PF01494">
    <property type="entry name" value="FAD_binding_3"/>
    <property type="match status" value="1"/>
</dbReference>
<evidence type="ECO:0000256" key="5">
    <source>
        <dbReference type="ARBA" id="ARBA00023033"/>
    </source>
</evidence>
<dbReference type="SUPFAM" id="SSF51905">
    <property type="entry name" value="FAD/NAD(P)-binding domain"/>
    <property type="match status" value="1"/>
</dbReference>
<dbReference type="InterPro" id="IPR002938">
    <property type="entry name" value="FAD-bd"/>
</dbReference>
<keyword evidence="4" id="KW-0560">Oxidoreductase</keyword>
<sequence>MESAPLSLRFIIVGGSISGLACGYVLRRAGHEVVILEKSDGKTKTGGSIRSPPNMTRILNEWPGMDTLLRSRGTKCSGYGFRRADTLERVGFMQFHEQIMSELQADFLVVQHNDLCDQLTSLCLGAGAVIKYGSKVVDVKTAGGSATVSLEDGSSLSCDIVVGADGHNSIVRAIMAEDAEEDLESTHTVPGINISVPTKVIEQDPEFSLMCDYNELSIWMGSGSSVVGTRDKNAETFNFSICSLASLDIDWDESHEKKIPLPFDLSGYDPRLRKLIGLASACYPTVHQLYVQDDVVGLDGTAVLVGDAAHSALIHGSHNSAMAIEDAATLGRLFSRLSHRKQISMLLNAYQEIRHSRTSATQDSEYQALVEISIPSGPIQEGRDTALKASLTMDFEDFQNAAGSNNMLVQIWEQYLVLFAYNAIEAVDDWWSMWGSMIDELALDELADNM</sequence>
<protein>
    <submittedName>
        <fullName evidence="7">FAD-binding-3 domain-containing protein</fullName>
    </submittedName>
</protein>
<accession>A0A8H6Y6C4</accession>
<evidence type="ECO:0000256" key="4">
    <source>
        <dbReference type="ARBA" id="ARBA00023002"/>
    </source>
</evidence>
<keyword evidence="3" id="KW-0274">FAD</keyword>
<comment type="similarity">
    <text evidence="1">Belongs to the paxM FAD-dependent monooxygenase family.</text>
</comment>
<evidence type="ECO:0000256" key="1">
    <source>
        <dbReference type="ARBA" id="ARBA00007992"/>
    </source>
</evidence>
<keyword evidence="8" id="KW-1185">Reference proteome</keyword>
<dbReference type="EMBL" id="JACAZI010000009">
    <property type="protein sequence ID" value="KAF7352460.1"/>
    <property type="molecule type" value="Genomic_DNA"/>
</dbReference>
<dbReference type="InterPro" id="IPR050493">
    <property type="entry name" value="FAD-dep_Monooxygenase_BioMet"/>
</dbReference>
<dbReference type="GO" id="GO:0004497">
    <property type="term" value="F:monooxygenase activity"/>
    <property type="evidence" value="ECO:0007669"/>
    <property type="project" value="UniProtKB-KW"/>
</dbReference>
<reference evidence="7" key="1">
    <citation type="submission" date="2020-05" db="EMBL/GenBank/DDBJ databases">
        <title>Mycena genomes resolve the evolution of fungal bioluminescence.</title>
        <authorList>
            <person name="Tsai I.J."/>
        </authorList>
    </citation>
    <scope>NUCLEOTIDE SEQUENCE</scope>
    <source>
        <strain evidence="7">CCC161011</strain>
    </source>
</reference>